<gene>
    <name evidence="4" type="ORF">CEJ42_15160</name>
</gene>
<accession>A0A246WQA8</accession>
<comment type="caution">
    <text evidence="4">The sequence shown here is derived from an EMBL/GenBank/DDBJ whole genome shotgun (WGS) entry which is preliminary data.</text>
</comment>
<dbReference type="InterPro" id="IPR051911">
    <property type="entry name" value="SDR_oxidoreductase"/>
</dbReference>
<proteinExistence type="inferred from homology"/>
<keyword evidence="2" id="KW-0560">Oxidoreductase</keyword>
<dbReference type="Gene3D" id="3.40.50.720">
    <property type="entry name" value="NAD(P)-binding Rossmann-like Domain"/>
    <property type="match status" value="1"/>
</dbReference>
<dbReference type="PRINTS" id="PR00081">
    <property type="entry name" value="GDHRDH"/>
</dbReference>
<sequence length="305" mass="32666">MRGAGEDRIIGRNTIAAQCRTYFSEGNMDTWLITNAYSSFGLELSAELLARGHAVAATVRSAAERRAYEDRFAARPLCYVLDVTDGDAVRATVDEIEAVTGGIAVVVNNDGGGLRGMIEEVSLHEMRAHFEAGVFGAIAVIQAALPYMRARRAGRIFNILPTACQPDAVGAGIYQGGKLALEGMTEALAREVAPFGIHATAVTPGCFADERGREELRSGRRARRRIADYHAQGTRAATAAAASLGDPERAAQAVLLVASTRRPPRRLLLGSAALDNVRRKIGDLQEELSDWELVSMNTDLSAGRA</sequence>
<dbReference type="Proteomes" id="UP000197596">
    <property type="component" value="Unassembled WGS sequence"/>
</dbReference>
<reference evidence="4 5" key="1">
    <citation type="submission" date="2017-06" db="EMBL/GenBank/DDBJ databases">
        <title>Herbaspirillum phytohormonus sp. nov., isolated from the root nodule of Robinia pseudoacacia in lead-zinc mine.</title>
        <authorList>
            <person name="Fan M."/>
            <person name="Lin Y."/>
        </authorList>
    </citation>
    <scope>NUCLEOTIDE SEQUENCE [LARGE SCALE GENOMIC DNA]</scope>
    <source>
        <strain evidence="4 5">HZ10</strain>
    </source>
</reference>
<dbReference type="EMBL" id="NJGU01000007">
    <property type="protein sequence ID" value="OWY28561.1"/>
    <property type="molecule type" value="Genomic_DNA"/>
</dbReference>
<dbReference type="AlphaFoldDB" id="A0A246WQA8"/>
<name>A0A246WQA8_9BURK</name>
<dbReference type="PRINTS" id="PR00080">
    <property type="entry name" value="SDRFAMILY"/>
</dbReference>
<evidence type="ECO:0000313" key="5">
    <source>
        <dbReference type="Proteomes" id="UP000197596"/>
    </source>
</evidence>
<dbReference type="Pfam" id="PF00106">
    <property type="entry name" value="adh_short"/>
    <property type="match status" value="1"/>
</dbReference>
<dbReference type="PANTHER" id="PTHR43976:SF16">
    <property type="entry name" value="SHORT-CHAIN DEHYDROGENASE_REDUCTASE FAMILY PROTEIN"/>
    <property type="match status" value="1"/>
</dbReference>
<evidence type="ECO:0000256" key="3">
    <source>
        <dbReference type="RuleBase" id="RU000363"/>
    </source>
</evidence>
<comment type="similarity">
    <text evidence="1 3">Belongs to the short-chain dehydrogenases/reductases (SDR) family.</text>
</comment>
<protein>
    <submittedName>
        <fullName evidence="4">Short-chain dehydrogenase/reductase</fullName>
    </submittedName>
</protein>
<evidence type="ECO:0000256" key="2">
    <source>
        <dbReference type="ARBA" id="ARBA00023002"/>
    </source>
</evidence>
<dbReference type="GO" id="GO:0016491">
    <property type="term" value="F:oxidoreductase activity"/>
    <property type="evidence" value="ECO:0007669"/>
    <property type="project" value="UniProtKB-KW"/>
</dbReference>
<evidence type="ECO:0000256" key="1">
    <source>
        <dbReference type="ARBA" id="ARBA00006484"/>
    </source>
</evidence>
<organism evidence="4 5">
    <name type="scientific">Herbaspirillum robiniae</name>
    <dbReference type="NCBI Taxonomy" id="2014887"/>
    <lineage>
        <taxon>Bacteria</taxon>
        <taxon>Pseudomonadati</taxon>
        <taxon>Pseudomonadota</taxon>
        <taxon>Betaproteobacteria</taxon>
        <taxon>Burkholderiales</taxon>
        <taxon>Oxalobacteraceae</taxon>
        <taxon>Herbaspirillum</taxon>
    </lineage>
</organism>
<dbReference type="InterPro" id="IPR002347">
    <property type="entry name" value="SDR_fam"/>
</dbReference>
<evidence type="ECO:0000313" key="4">
    <source>
        <dbReference type="EMBL" id="OWY28561.1"/>
    </source>
</evidence>
<dbReference type="SUPFAM" id="SSF51735">
    <property type="entry name" value="NAD(P)-binding Rossmann-fold domains"/>
    <property type="match status" value="1"/>
</dbReference>
<dbReference type="PANTHER" id="PTHR43976">
    <property type="entry name" value="SHORT CHAIN DEHYDROGENASE"/>
    <property type="match status" value="1"/>
</dbReference>
<dbReference type="InterPro" id="IPR036291">
    <property type="entry name" value="NAD(P)-bd_dom_sf"/>
</dbReference>